<dbReference type="Gene3D" id="1.25.40.10">
    <property type="entry name" value="Tetratricopeptide repeat domain"/>
    <property type="match status" value="1"/>
</dbReference>
<dbReference type="PANTHER" id="PTHR14928">
    <property type="entry name" value="MICRO-RNA BINDING ZINC FINGER CCCH DOMAIN-CONTAINING PROTEIN 7"/>
    <property type="match status" value="1"/>
</dbReference>
<dbReference type="PANTHER" id="PTHR14928:SF13">
    <property type="entry name" value="ZINC FINGER CCCH DOMAIN-CONTAINING PROTEIN 7A"/>
    <property type="match status" value="1"/>
</dbReference>
<accession>A0ABM0Q5L4</accession>
<reference evidence="2" key="1">
    <citation type="submission" date="2025-08" db="UniProtKB">
        <authorList>
            <consortium name="RefSeq"/>
        </authorList>
    </citation>
    <scope>IDENTIFICATION</scope>
</reference>
<dbReference type="RefSeq" id="XP_008563655.1">
    <property type="nucleotide sequence ID" value="XM_008565433.1"/>
</dbReference>
<dbReference type="SUPFAM" id="SSF48452">
    <property type="entry name" value="TPR-like"/>
    <property type="match status" value="1"/>
</dbReference>
<protein>
    <submittedName>
        <fullName evidence="2">Zinc finger CCCH domain-containing protein 7A-like</fullName>
    </submittedName>
</protein>
<proteinExistence type="predicted"/>
<name>A0ABM0Q5L4_GALVR</name>
<feature type="non-terminal residue" evidence="2">
    <location>
        <position position="1"/>
    </location>
</feature>
<keyword evidence="1" id="KW-1185">Reference proteome</keyword>
<gene>
    <name evidence="2" type="primary">LOC103584415</name>
</gene>
<evidence type="ECO:0000313" key="2">
    <source>
        <dbReference type="RefSeq" id="XP_008563655.1"/>
    </source>
</evidence>
<dbReference type="Proteomes" id="UP000694923">
    <property type="component" value="Unplaced"/>
</dbReference>
<dbReference type="InterPro" id="IPR011990">
    <property type="entry name" value="TPR-like_helical_dom_sf"/>
</dbReference>
<evidence type="ECO:0000313" key="1">
    <source>
        <dbReference type="Proteomes" id="UP000694923"/>
    </source>
</evidence>
<organism evidence="1 2">
    <name type="scientific">Galeopterus variegatus</name>
    <name type="common">Malayan flying lemur</name>
    <name type="synonym">Cynocephalus variegatus</name>
    <dbReference type="NCBI Taxonomy" id="482537"/>
    <lineage>
        <taxon>Eukaryota</taxon>
        <taxon>Metazoa</taxon>
        <taxon>Chordata</taxon>
        <taxon>Craniata</taxon>
        <taxon>Vertebrata</taxon>
        <taxon>Euteleostomi</taxon>
        <taxon>Mammalia</taxon>
        <taxon>Eutheria</taxon>
        <taxon>Euarchontoglires</taxon>
        <taxon>Dermoptera</taxon>
        <taxon>Cynocephalidae</taxon>
        <taxon>Galeopterus</taxon>
    </lineage>
</organism>
<dbReference type="InterPro" id="IPR039691">
    <property type="entry name" value="ZC3H7A/B"/>
</dbReference>
<sequence>HQGFHDKVLEDCDTVLSLNANNCKALYRKSKALSDLGRYKEAYDAVAKCSLAVPQDEHVIKLTQELAQKLGLKIRKAYVRAEVSLKSVPGDGATKVKPSFLEFISIHFTDLLTPRQEAVPIISLPASSFAHDVGSELASVPIVPLTSVLSLQVEESALPSAMLANGGKIPFTMPETFLDDGDMVLGDEIDDLLDSAPETDETVI</sequence>
<dbReference type="GeneID" id="103584415"/>
<feature type="non-terminal residue" evidence="2">
    <location>
        <position position="204"/>
    </location>
</feature>